<gene>
    <name evidence="1" type="ORF">H9Q81_00700</name>
</gene>
<dbReference type="EMBL" id="CP060637">
    <property type="protein sequence ID" value="QNM15393.1"/>
    <property type="molecule type" value="Genomic_DNA"/>
</dbReference>
<name>A0A7G9GX61_9FUSO</name>
<dbReference type="KEGG" id="fho:H9Q81_00700"/>
<accession>A0A7G9GX61</accession>
<keyword evidence="2" id="KW-1185">Reference proteome</keyword>
<evidence type="ECO:0000313" key="1">
    <source>
        <dbReference type="EMBL" id="QNM15393.1"/>
    </source>
</evidence>
<proteinExistence type="predicted"/>
<sequence length="940" mass="112225">MKKNLEIGSGNVEYAKIDFFNFQNLDLLNSNPITFSYFGNIAKEFTNWKEMYVEIITKLWKNYPHIFDELIFNSHNLEENPINFRYITYKWQLVNPEPIGDFFCIDVPKNIYIMLENIKKMLDICSIEYKELEIFYKNNNDDKIKNKVLNNTKRIYTIDISKEIDSLNYVDLADKRPMSFICRGVEYRNFVTWIGLYKNMSKVLWDKYSFFITCSLKDGKEHDGLTLENLFDTEKQSPYELIKKLKSLLKVCSLPHENLILRYGNMNIDNIKSIDTLTCKPHFVNDNGIFEINLGDITTLDEITPAKFKYFDEEHERLVSWKQLYVKLFRVLWDDYGHVLNNYINKAPFEDDIRISFVKAMNKEKLTAPEYIGNNIFIETEYTNTALLKNIRTIFKLCQIDFEHLVIACKLKKTNLIKKSDGEDILNGEHKFIDFSNIDNLEGSKPILLKYKNIEKKDFVNWVELYVFLCKELYKDYGFLIAEWTGESFSGNAELGIDLLEEKNIYKMRYPEIITENTANNLYVETNYSDDEIVKRVRQVLDICCVDYKNIKIEYVQFKIDDKKIEEIEEEKNDDNKYERIDFNNILNLEDSTPLEVEYLDIKNNNFSSWQELYREVLTILWDKYGFFIKNHIENPENELTLTNISLVDGLIPNEIVNKIKLLLDMYSISYEDFNIYFRSNKENIMYLPEHIEREILEINLYNLGRLKYTFPIKFIYCGKEYENFTTWNELYEEIFKLIWITYREKIEIYVGKPLLRSVESTLPDIVDIKFKDSLVSPVCISHNVFIETNYGTYELLKRIRQLVKICDLRHDELIIYYERFSGKEFEKIKKQKKKNQGLEKENKRLTFYLWLVDKKRFEKKIAKNYMIAIDEAEKYVKTHRIGSGKIYGNEKLEECEKTITLLFNDDNFKKLNEKNHHKHMAASKQYLNFINQDTSNLIM</sequence>
<dbReference type="RefSeq" id="WP_187422920.1">
    <property type="nucleotide sequence ID" value="NZ_CP060637.1"/>
</dbReference>
<protein>
    <submittedName>
        <fullName evidence="1">Uncharacterized protein</fullName>
    </submittedName>
</protein>
<dbReference type="Proteomes" id="UP000515913">
    <property type="component" value="Chromosome"/>
</dbReference>
<reference evidence="1 2" key="1">
    <citation type="submission" date="2020-08" db="EMBL/GenBank/DDBJ databases">
        <authorList>
            <person name="Liu C."/>
            <person name="Sun Q."/>
        </authorList>
    </citation>
    <scope>NUCLEOTIDE SEQUENCE [LARGE SCALE GENOMIC DNA]</scope>
    <source>
        <strain evidence="1 2">NSJ-57</strain>
    </source>
</reference>
<dbReference type="AlphaFoldDB" id="A0A7G9GX61"/>
<evidence type="ECO:0000313" key="2">
    <source>
        <dbReference type="Proteomes" id="UP000515913"/>
    </source>
</evidence>
<organism evidence="1 2">
    <name type="scientific">Fusobacterium hominis</name>
    <dbReference type="NCBI Taxonomy" id="2764326"/>
    <lineage>
        <taxon>Bacteria</taxon>
        <taxon>Fusobacteriati</taxon>
        <taxon>Fusobacteriota</taxon>
        <taxon>Fusobacteriia</taxon>
        <taxon>Fusobacteriales</taxon>
        <taxon>Fusobacteriaceae</taxon>
        <taxon>Fusobacterium</taxon>
    </lineage>
</organism>